<comment type="caution">
    <text evidence="2">The sequence shown here is derived from an EMBL/GenBank/DDBJ whole genome shotgun (WGS) entry which is preliminary data.</text>
</comment>
<sequence>MTPTEVALPSAPSLSRRVLGVTLGRGPMDWRWCEKEVHTCFHMKRFKCSRNVQRDVSSTSHLGKPHTHYRPLTAERQRPVSANGLGLCAD</sequence>
<protein>
    <submittedName>
        <fullName evidence="2">Uncharacterized protein</fullName>
    </submittedName>
</protein>
<gene>
    <name evidence="2" type="ORF">EVAR_68562_1</name>
</gene>
<name>A0A4C2A9L3_EUMVA</name>
<feature type="region of interest" description="Disordered" evidence="1">
    <location>
        <begin position="54"/>
        <end position="76"/>
    </location>
</feature>
<organism evidence="2 3">
    <name type="scientific">Eumeta variegata</name>
    <name type="common">Bagworm moth</name>
    <name type="synonym">Eumeta japonica</name>
    <dbReference type="NCBI Taxonomy" id="151549"/>
    <lineage>
        <taxon>Eukaryota</taxon>
        <taxon>Metazoa</taxon>
        <taxon>Ecdysozoa</taxon>
        <taxon>Arthropoda</taxon>
        <taxon>Hexapoda</taxon>
        <taxon>Insecta</taxon>
        <taxon>Pterygota</taxon>
        <taxon>Neoptera</taxon>
        <taxon>Endopterygota</taxon>
        <taxon>Lepidoptera</taxon>
        <taxon>Glossata</taxon>
        <taxon>Ditrysia</taxon>
        <taxon>Tineoidea</taxon>
        <taxon>Psychidae</taxon>
        <taxon>Oiketicinae</taxon>
        <taxon>Eumeta</taxon>
    </lineage>
</organism>
<reference evidence="2 3" key="1">
    <citation type="journal article" date="2019" name="Commun. Biol.">
        <title>The bagworm genome reveals a unique fibroin gene that provides high tensile strength.</title>
        <authorList>
            <person name="Kono N."/>
            <person name="Nakamura H."/>
            <person name="Ohtoshi R."/>
            <person name="Tomita M."/>
            <person name="Numata K."/>
            <person name="Arakawa K."/>
        </authorList>
    </citation>
    <scope>NUCLEOTIDE SEQUENCE [LARGE SCALE GENOMIC DNA]</scope>
</reference>
<dbReference type="AlphaFoldDB" id="A0A4C2A9L3"/>
<evidence type="ECO:0000313" key="3">
    <source>
        <dbReference type="Proteomes" id="UP000299102"/>
    </source>
</evidence>
<evidence type="ECO:0000313" key="2">
    <source>
        <dbReference type="EMBL" id="GBP97551.1"/>
    </source>
</evidence>
<dbReference type="EMBL" id="BGZK01002954">
    <property type="protein sequence ID" value="GBP97551.1"/>
    <property type="molecule type" value="Genomic_DNA"/>
</dbReference>
<proteinExistence type="predicted"/>
<accession>A0A4C2A9L3</accession>
<keyword evidence="3" id="KW-1185">Reference proteome</keyword>
<dbReference type="Proteomes" id="UP000299102">
    <property type="component" value="Unassembled WGS sequence"/>
</dbReference>
<evidence type="ECO:0000256" key="1">
    <source>
        <dbReference type="SAM" id="MobiDB-lite"/>
    </source>
</evidence>